<protein>
    <recommendedName>
        <fullName evidence="4">Integrase</fullName>
    </recommendedName>
</protein>
<feature type="compositionally biased region" description="Polar residues" evidence="1">
    <location>
        <begin position="482"/>
        <end position="530"/>
    </location>
</feature>
<sequence>MVRVASASASTGTRKGGGRKKKTVAAFDTLQSQKAALHGEYNKSKKTKSTYSGYLDRARDIIADVVEKRRAEEKAGRGLPDGINTDLLAIALKGKPNKLSATALELCITQKCVVEGLSKSTAEGLHGAWAHYWDGLPGGKYAGAYKYDEETDTLTGCPACAPEVQALLKSVKNKSRVKGEAATRRHAEATTIEDMRAMMGWSEGQCSAEDLEKFNPKDLAELLLFLKHAMMRGFLPSGYCLWTRNFELCQLQERDLKPNAKGPAPYYLPVLKVHLENRKGWQNKQGYDGPLESNHYDIYDQKDTPEICMRTHFMRWRKIYRQRLGREFEPDDYAFPYIAPNGIIHPKRPMSHDLVQEHINEFARGAGIDKIFTTHCLRRGGSQYRFMFAAIGKRWSLTIIRWWGGWAEGEQVDTLMRYLMDSLQSYESGHGDALNPHRLQMDKSFMGDHDALQAPTIAEFRLLSEQILTKLNNVSLSASSNIHPTSSTTANSQTHAATATAIPNSPRPSSIPGNSLGGSTPSIPPDQNQPVVHPTATIPIPGVLIPSIGRDASAWRRAIDQWYIGDNKAGLTPLKDWPPNYYTGAMRLVTGTLYSNRKLLAMEYER</sequence>
<dbReference type="InterPro" id="IPR013762">
    <property type="entry name" value="Integrase-like_cat_sf"/>
</dbReference>
<accession>A0AAD6S266</accession>
<feature type="region of interest" description="Disordered" evidence="1">
    <location>
        <begin position="482"/>
        <end position="536"/>
    </location>
</feature>
<reference evidence="2" key="1">
    <citation type="submission" date="2023-03" db="EMBL/GenBank/DDBJ databases">
        <title>Massive genome expansion in bonnet fungi (Mycena s.s.) driven by repeated elements and novel gene families across ecological guilds.</title>
        <authorList>
            <consortium name="Lawrence Berkeley National Laboratory"/>
            <person name="Harder C.B."/>
            <person name="Miyauchi S."/>
            <person name="Viragh M."/>
            <person name="Kuo A."/>
            <person name="Thoen E."/>
            <person name="Andreopoulos B."/>
            <person name="Lu D."/>
            <person name="Skrede I."/>
            <person name="Drula E."/>
            <person name="Henrissat B."/>
            <person name="Morin E."/>
            <person name="Kohler A."/>
            <person name="Barry K."/>
            <person name="LaButti K."/>
            <person name="Morin E."/>
            <person name="Salamov A."/>
            <person name="Lipzen A."/>
            <person name="Mereny Z."/>
            <person name="Hegedus B."/>
            <person name="Baldrian P."/>
            <person name="Stursova M."/>
            <person name="Weitz H."/>
            <person name="Taylor A."/>
            <person name="Grigoriev I.V."/>
            <person name="Nagy L.G."/>
            <person name="Martin F."/>
            <person name="Kauserud H."/>
        </authorList>
    </citation>
    <scope>NUCLEOTIDE SEQUENCE</scope>
    <source>
        <strain evidence="2">CBHHK200</strain>
    </source>
</reference>
<dbReference type="GO" id="GO:0006310">
    <property type="term" value="P:DNA recombination"/>
    <property type="evidence" value="ECO:0007669"/>
    <property type="project" value="InterPro"/>
</dbReference>
<keyword evidence="3" id="KW-1185">Reference proteome</keyword>
<evidence type="ECO:0000313" key="3">
    <source>
        <dbReference type="Proteomes" id="UP001218188"/>
    </source>
</evidence>
<feature type="compositionally biased region" description="Low complexity" evidence="1">
    <location>
        <begin position="1"/>
        <end position="13"/>
    </location>
</feature>
<evidence type="ECO:0008006" key="4">
    <source>
        <dbReference type="Google" id="ProtNLM"/>
    </source>
</evidence>
<dbReference type="EMBL" id="JARJCM010000306">
    <property type="protein sequence ID" value="KAJ7019113.1"/>
    <property type="molecule type" value="Genomic_DNA"/>
</dbReference>
<dbReference type="Proteomes" id="UP001218188">
    <property type="component" value="Unassembled WGS sequence"/>
</dbReference>
<dbReference type="GO" id="GO:0003677">
    <property type="term" value="F:DNA binding"/>
    <property type="evidence" value="ECO:0007669"/>
    <property type="project" value="InterPro"/>
</dbReference>
<dbReference type="AlphaFoldDB" id="A0AAD6S266"/>
<proteinExistence type="predicted"/>
<name>A0AAD6S266_9AGAR</name>
<feature type="region of interest" description="Disordered" evidence="1">
    <location>
        <begin position="1"/>
        <end position="21"/>
    </location>
</feature>
<evidence type="ECO:0000256" key="1">
    <source>
        <dbReference type="SAM" id="MobiDB-lite"/>
    </source>
</evidence>
<comment type="caution">
    <text evidence="2">The sequence shown here is derived from an EMBL/GenBank/DDBJ whole genome shotgun (WGS) entry which is preliminary data.</text>
</comment>
<dbReference type="Gene3D" id="1.10.443.10">
    <property type="entry name" value="Intergrase catalytic core"/>
    <property type="match status" value="1"/>
</dbReference>
<gene>
    <name evidence="2" type="ORF">C8F04DRAFT_976125</name>
</gene>
<evidence type="ECO:0000313" key="2">
    <source>
        <dbReference type="EMBL" id="KAJ7019113.1"/>
    </source>
</evidence>
<dbReference type="GO" id="GO:0015074">
    <property type="term" value="P:DNA integration"/>
    <property type="evidence" value="ECO:0007669"/>
    <property type="project" value="InterPro"/>
</dbReference>
<organism evidence="2 3">
    <name type="scientific">Mycena alexandri</name>
    <dbReference type="NCBI Taxonomy" id="1745969"/>
    <lineage>
        <taxon>Eukaryota</taxon>
        <taxon>Fungi</taxon>
        <taxon>Dikarya</taxon>
        <taxon>Basidiomycota</taxon>
        <taxon>Agaricomycotina</taxon>
        <taxon>Agaricomycetes</taxon>
        <taxon>Agaricomycetidae</taxon>
        <taxon>Agaricales</taxon>
        <taxon>Marasmiineae</taxon>
        <taxon>Mycenaceae</taxon>
        <taxon>Mycena</taxon>
    </lineage>
</organism>